<dbReference type="EMBL" id="JBICCN010000397">
    <property type="protein sequence ID" value="KAL3071208.1"/>
    <property type="molecule type" value="Genomic_DNA"/>
</dbReference>
<sequence>MPKPEVSKAQVPKDKVIILQVPKAKMTLTQVQKGKMPKAQLNDGTAISDDDLFLAFVEDSANFENHCIEMERQNLLARVGLLSKRKGKGKYDIGETVRYLTQQYDAYLGEKEMEL</sequence>
<reference evidence="1 2" key="1">
    <citation type="submission" date="2024-10" db="EMBL/GenBank/DDBJ databases">
        <authorList>
            <person name="Kim D."/>
        </authorList>
    </citation>
    <scope>NUCLEOTIDE SEQUENCE [LARGE SCALE GENOMIC DNA]</scope>
    <source>
        <strain evidence="1">Taebaek</strain>
    </source>
</reference>
<protein>
    <submittedName>
        <fullName evidence="1">Uncharacterized protein</fullName>
    </submittedName>
</protein>
<accession>A0ABD2IDG2</accession>
<gene>
    <name evidence="1" type="ORF">niasHS_015417</name>
</gene>
<comment type="caution">
    <text evidence="1">The sequence shown here is derived from an EMBL/GenBank/DDBJ whole genome shotgun (WGS) entry which is preliminary data.</text>
</comment>
<dbReference type="Proteomes" id="UP001620645">
    <property type="component" value="Unassembled WGS sequence"/>
</dbReference>
<organism evidence="1 2">
    <name type="scientific">Heterodera schachtii</name>
    <name type="common">Sugarbeet cyst nematode worm</name>
    <name type="synonym">Tylenchus schachtii</name>
    <dbReference type="NCBI Taxonomy" id="97005"/>
    <lineage>
        <taxon>Eukaryota</taxon>
        <taxon>Metazoa</taxon>
        <taxon>Ecdysozoa</taxon>
        <taxon>Nematoda</taxon>
        <taxon>Chromadorea</taxon>
        <taxon>Rhabditida</taxon>
        <taxon>Tylenchina</taxon>
        <taxon>Tylenchomorpha</taxon>
        <taxon>Tylenchoidea</taxon>
        <taxon>Heteroderidae</taxon>
        <taxon>Heteroderinae</taxon>
        <taxon>Heterodera</taxon>
    </lineage>
</organism>
<dbReference type="AlphaFoldDB" id="A0ABD2IDG2"/>
<evidence type="ECO:0000313" key="1">
    <source>
        <dbReference type="EMBL" id="KAL3071208.1"/>
    </source>
</evidence>
<proteinExistence type="predicted"/>
<name>A0ABD2IDG2_HETSC</name>
<evidence type="ECO:0000313" key="2">
    <source>
        <dbReference type="Proteomes" id="UP001620645"/>
    </source>
</evidence>
<keyword evidence="2" id="KW-1185">Reference proteome</keyword>